<dbReference type="InterPro" id="IPR017850">
    <property type="entry name" value="Alkaline_phosphatase_core_sf"/>
</dbReference>
<gene>
    <name evidence="8" type="ORF">C5Y83_19490</name>
</gene>
<keyword evidence="6" id="KW-0732">Signal</keyword>
<evidence type="ECO:0000256" key="2">
    <source>
        <dbReference type="ARBA" id="ARBA00022723"/>
    </source>
</evidence>
<reference evidence="8 9" key="1">
    <citation type="submission" date="2018-02" db="EMBL/GenBank/DDBJ databases">
        <title>Comparative genomes isolates from brazilian mangrove.</title>
        <authorList>
            <person name="Araujo J.E."/>
            <person name="Taketani R.G."/>
            <person name="Silva M.C.P."/>
            <person name="Loureco M.V."/>
            <person name="Andreote F.D."/>
        </authorList>
    </citation>
    <scope>NUCLEOTIDE SEQUENCE [LARGE SCALE GENOMIC DNA]</scope>
    <source>
        <strain evidence="8 9">Hex-1 MGV</strain>
    </source>
</reference>
<organism evidence="8 9">
    <name type="scientific">Blastopirellula marina</name>
    <dbReference type="NCBI Taxonomy" id="124"/>
    <lineage>
        <taxon>Bacteria</taxon>
        <taxon>Pseudomonadati</taxon>
        <taxon>Planctomycetota</taxon>
        <taxon>Planctomycetia</taxon>
        <taxon>Pirellulales</taxon>
        <taxon>Pirellulaceae</taxon>
        <taxon>Blastopirellula</taxon>
    </lineage>
</organism>
<protein>
    <submittedName>
        <fullName evidence="8">Heparan N-sulfatase</fullName>
    </submittedName>
</protein>
<comment type="caution">
    <text evidence="8">The sequence shown here is derived from an EMBL/GenBank/DDBJ whole genome shotgun (WGS) entry which is preliminary data.</text>
</comment>
<dbReference type="InterPro" id="IPR024607">
    <property type="entry name" value="Sulfatase_CS"/>
</dbReference>
<evidence type="ECO:0000256" key="1">
    <source>
        <dbReference type="ARBA" id="ARBA00008779"/>
    </source>
</evidence>
<dbReference type="GO" id="GO:0046872">
    <property type="term" value="F:metal ion binding"/>
    <property type="evidence" value="ECO:0007669"/>
    <property type="project" value="UniProtKB-KW"/>
</dbReference>
<evidence type="ECO:0000313" key="8">
    <source>
        <dbReference type="EMBL" id="PQO32408.1"/>
    </source>
</evidence>
<dbReference type="EMBL" id="PUHY01000012">
    <property type="protein sequence ID" value="PQO32408.1"/>
    <property type="molecule type" value="Genomic_DNA"/>
</dbReference>
<evidence type="ECO:0000256" key="5">
    <source>
        <dbReference type="SAM" id="MobiDB-lite"/>
    </source>
</evidence>
<dbReference type="RefSeq" id="WP_105331420.1">
    <property type="nucleotide sequence ID" value="NZ_PUHY01000012.1"/>
</dbReference>
<dbReference type="Gene3D" id="3.40.720.10">
    <property type="entry name" value="Alkaline Phosphatase, subunit A"/>
    <property type="match status" value="1"/>
</dbReference>
<name>A0A2S8FJQ1_9BACT</name>
<dbReference type="PROSITE" id="PS00523">
    <property type="entry name" value="SULFATASE_1"/>
    <property type="match status" value="1"/>
</dbReference>
<evidence type="ECO:0000256" key="3">
    <source>
        <dbReference type="ARBA" id="ARBA00022801"/>
    </source>
</evidence>
<dbReference type="InterPro" id="IPR050738">
    <property type="entry name" value="Sulfatase"/>
</dbReference>
<dbReference type="InterPro" id="IPR000917">
    <property type="entry name" value="Sulfatase_N"/>
</dbReference>
<dbReference type="AlphaFoldDB" id="A0A2S8FJQ1"/>
<evidence type="ECO:0000313" key="9">
    <source>
        <dbReference type="Proteomes" id="UP000238322"/>
    </source>
</evidence>
<feature type="chain" id="PRO_5015473294" evidence="6">
    <location>
        <begin position="23"/>
        <end position="500"/>
    </location>
</feature>
<dbReference type="PANTHER" id="PTHR42693:SF53">
    <property type="entry name" value="ENDO-4-O-SULFATASE"/>
    <property type="match status" value="1"/>
</dbReference>
<keyword evidence="4" id="KW-0106">Calcium</keyword>
<accession>A0A2S8FJQ1</accession>
<dbReference type="PANTHER" id="PTHR42693">
    <property type="entry name" value="ARYLSULFATASE FAMILY MEMBER"/>
    <property type="match status" value="1"/>
</dbReference>
<dbReference type="Pfam" id="PF00884">
    <property type="entry name" value="Sulfatase"/>
    <property type="match status" value="1"/>
</dbReference>
<dbReference type="CDD" id="cd16027">
    <property type="entry name" value="SGSH"/>
    <property type="match status" value="1"/>
</dbReference>
<comment type="similarity">
    <text evidence="1">Belongs to the sulfatase family.</text>
</comment>
<proteinExistence type="inferred from homology"/>
<dbReference type="SUPFAM" id="SSF53649">
    <property type="entry name" value="Alkaline phosphatase-like"/>
    <property type="match status" value="1"/>
</dbReference>
<keyword evidence="2" id="KW-0479">Metal-binding</keyword>
<keyword evidence="3" id="KW-0378">Hydrolase</keyword>
<dbReference type="GO" id="GO:0004065">
    <property type="term" value="F:arylsulfatase activity"/>
    <property type="evidence" value="ECO:0007669"/>
    <property type="project" value="TreeGrafter"/>
</dbReference>
<evidence type="ECO:0000256" key="4">
    <source>
        <dbReference type="ARBA" id="ARBA00022837"/>
    </source>
</evidence>
<feature type="domain" description="Sulfatase N-terminal" evidence="7">
    <location>
        <begin position="26"/>
        <end position="309"/>
    </location>
</feature>
<feature type="region of interest" description="Disordered" evidence="5">
    <location>
        <begin position="478"/>
        <end position="500"/>
    </location>
</feature>
<sequence length="500" mass="55928">MPPLPFRLALLFCGLMTSLVSAADRPNFIVFIADDVSWNDFGCYGNSGARTPNIDALANDGLKFTNAYLTASSCSPSRCSIITGRYPHNNGAASELHRPLPEHLIKFPSLLKEAGYYTALAGKDHMPQDQANEKAVWDEKRGTGVPGNNGGEGHWVDVVQKRPKDQPFFFWFAATDAHRDWNGDREWKEDLYGPKHDPADMEVSPYLRDTPETRDDLASYHNEVTRFDYFIGQVVDELKKQDALENTLIFVMADNGRPFPRGKTRVHDSGMKTPFVLHWPEGIEQPGSTTKSLVSVIDICPTVLSLAGVKVPEQVQGFSFANVLKDSTAPHRHYAFSEHNWHDYEAHGRAVRNGQGILYVRNARPDKAWLGPADSVSSPSHKDLQTANAEGKLTTAQADVLLEPRPKEELYDTSKDPLQTNNLVGNQEYAKHLAEMRNVMDTWQKETGDSVPENYTVDHYDRETGYIDSKTGKRIRGARPYGDWSGFDHKSSEINASGPH</sequence>
<dbReference type="OrthoDB" id="9762324at2"/>
<feature type="signal peptide" evidence="6">
    <location>
        <begin position="1"/>
        <end position="22"/>
    </location>
</feature>
<dbReference type="Proteomes" id="UP000238322">
    <property type="component" value="Unassembled WGS sequence"/>
</dbReference>
<evidence type="ECO:0000256" key="6">
    <source>
        <dbReference type="SAM" id="SignalP"/>
    </source>
</evidence>
<evidence type="ECO:0000259" key="7">
    <source>
        <dbReference type="Pfam" id="PF00884"/>
    </source>
</evidence>